<evidence type="ECO:0000313" key="2">
    <source>
        <dbReference type="Proteomes" id="UP000287651"/>
    </source>
</evidence>
<evidence type="ECO:0000313" key="1">
    <source>
        <dbReference type="EMBL" id="RRT66785.1"/>
    </source>
</evidence>
<dbReference type="EMBL" id="AMZH03005295">
    <property type="protein sequence ID" value="RRT66785.1"/>
    <property type="molecule type" value="Genomic_DNA"/>
</dbReference>
<reference evidence="1 2" key="1">
    <citation type="journal article" date="2014" name="Agronomy (Basel)">
        <title>A Draft Genome Sequence for Ensete ventricosum, the Drought-Tolerant Tree Against Hunger.</title>
        <authorList>
            <person name="Harrison J."/>
            <person name="Moore K.A."/>
            <person name="Paszkiewicz K."/>
            <person name="Jones T."/>
            <person name="Grant M."/>
            <person name="Ambacheew D."/>
            <person name="Muzemil S."/>
            <person name="Studholme D.J."/>
        </authorList>
    </citation>
    <scope>NUCLEOTIDE SEQUENCE [LARGE SCALE GENOMIC DNA]</scope>
</reference>
<sequence length="156" mass="16680">MGRRCGTPFGINGAWRRSRVVQCPDASTSDAKFAADLVARADVVSSQLLTSSGSLGNQSGPGSSSLGVMTGMDIKALQALEAMKSHHDFDSTVSLESLGSIQKRFSVPNEYVLHALGSGQRSNHLGLEGFGISIDASEAVLRFPLHPVIEECFNWW</sequence>
<comment type="caution">
    <text evidence="1">The sequence shown here is derived from an EMBL/GenBank/DDBJ whole genome shotgun (WGS) entry which is preliminary data.</text>
</comment>
<dbReference type="AlphaFoldDB" id="A0A426ZSB7"/>
<organism evidence="1 2">
    <name type="scientific">Ensete ventricosum</name>
    <name type="common">Abyssinian banana</name>
    <name type="synonym">Musa ensete</name>
    <dbReference type="NCBI Taxonomy" id="4639"/>
    <lineage>
        <taxon>Eukaryota</taxon>
        <taxon>Viridiplantae</taxon>
        <taxon>Streptophyta</taxon>
        <taxon>Embryophyta</taxon>
        <taxon>Tracheophyta</taxon>
        <taxon>Spermatophyta</taxon>
        <taxon>Magnoliopsida</taxon>
        <taxon>Liliopsida</taxon>
        <taxon>Zingiberales</taxon>
        <taxon>Musaceae</taxon>
        <taxon>Ensete</taxon>
    </lineage>
</organism>
<dbReference type="Proteomes" id="UP000287651">
    <property type="component" value="Unassembled WGS sequence"/>
</dbReference>
<gene>
    <name evidence="1" type="ORF">B296_00019512</name>
</gene>
<name>A0A426ZSB7_ENSVE</name>
<proteinExistence type="predicted"/>
<accession>A0A426ZSB7</accession>
<protein>
    <submittedName>
        <fullName evidence="1">Uncharacterized protein</fullName>
    </submittedName>
</protein>